<dbReference type="AlphaFoldDB" id="A0A0A2MCD1"/>
<evidence type="ECO:0000313" key="1">
    <source>
        <dbReference type="EMBL" id="KGO89271.1"/>
    </source>
</evidence>
<organism evidence="1 2">
    <name type="scientific">Flavobacterium suncheonense GH29-5 = DSM 17707</name>
    <dbReference type="NCBI Taxonomy" id="1121899"/>
    <lineage>
        <taxon>Bacteria</taxon>
        <taxon>Pseudomonadati</taxon>
        <taxon>Bacteroidota</taxon>
        <taxon>Flavobacteriia</taxon>
        <taxon>Flavobacteriales</taxon>
        <taxon>Flavobacteriaceae</taxon>
        <taxon>Flavobacterium</taxon>
    </lineage>
</organism>
<gene>
    <name evidence="1" type="ORF">Q764_07765</name>
</gene>
<dbReference type="OrthoDB" id="795567at2"/>
<protein>
    <submittedName>
        <fullName evidence="1">Uncharacterized protein</fullName>
    </submittedName>
</protein>
<dbReference type="Proteomes" id="UP000030121">
    <property type="component" value="Unassembled WGS sequence"/>
</dbReference>
<dbReference type="STRING" id="1121899.GCA_000430025_00442"/>
<dbReference type="RefSeq" id="WP_026981446.1">
    <property type="nucleotide sequence ID" value="NZ_JRLW01000009.1"/>
</dbReference>
<reference evidence="1 2" key="1">
    <citation type="submission" date="2013-09" db="EMBL/GenBank/DDBJ databases">
        <authorList>
            <person name="Zeng Z."/>
            <person name="Chen C."/>
        </authorList>
    </citation>
    <scope>NUCLEOTIDE SEQUENCE [LARGE SCALE GENOMIC DNA]</scope>
    <source>
        <strain evidence="1 2">GH29-5</strain>
    </source>
</reference>
<comment type="caution">
    <text evidence="1">The sequence shown here is derived from an EMBL/GenBank/DDBJ whole genome shotgun (WGS) entry which is preliminary data.</text>
</comment>
<dbReference type="eggNOG" id="ENOG50344MY">
    <property type="taxonomic scope" value="Bacteria"/>
</dbReference>
<proteinExistence type="predicted"/>
<evidence type="ECO:0000313" key="2">
    <source>
        <dbReference type="Proteomes" id="UP000030121"/>
    </source>
</evidence>
<dbReference type="EMBL" id="JRLW01000009">
    <property type="protein sequence ID" value="KGO89271.1"/>
    <property type="molecule type" value="Genomic_DNA"/>
</dbReference>
<name>A0A0A2MCD1_9FLAO</name>
<keyword evidence="2" id="KW-1185">Reference proteome</keyword>
<accession>A0A0A2MCD1</accession>
<sequence>METREALTARIYNWLEIGFQQPSERLSELFYFDKRDSQFFSILVADYFHFDENYKVPENAVSSYSEDVLELLADRMKRIDANDKSIIALPRTSEKITLTQDVLNEKIESFLNLNTIDVNIATIWDIDEIGSVTINLVDSKKGLKRSKRWWKFWK</sequence>